<dbReference type="SMART" id="SM00380">
    <property type="entry name" value="AP2"/>
    <property type="match status" value="1"/>
</dbReference>
<name>A0AAD3P854_NEPGR</name>
<accession>A0AAD3P854</accession>
<evidence type="ECO:0000256" key="1">
    <source>
        <dbReference type="ARBA" id="ARBA00004123"/>
    </source>
</evidence>
<dbReference type="EMBL" id="BSYO01000002">
    <property type="protein sequence ID" value="GMH00128.1"/>
    <property type="molecule type" value="Genomic_DNA"/>
</dbReference>
<dbReference type="FunFam" id="3.30.730.10:FF:000001">
    <property type="entry name" value="Ethylene-responsive transcription factor 2"/>
    <property type="match status" value="1"/>
</dbReference>
<protein>
    <recommendedName>
        <fullName evidence="10">AP2/ERF domain-containing protein</fullName>
    </recommendedName>
</protein>
<feature type="domain" description="AP2/ERF" evidence="10">
    <location>
        <begin position="196"/>
        <end position="253"/>
    </location>
</feature>
<evidence type="ECO:0000256" key="6">
    <source>
        <dbReference type="ARBA" id="ARBA00023163"/>
    </source>
</evidence>
<dbReference type="PRINTS" id="PR00367">
    <property type="entry name" value="ETHRSPELEMNT"/>
</dbReference>
<dbReference type="InterPro" id="IPR051758">
    <property type="entry name" value="ERF/AP2-like"/>
</dbReference>
<dbReference type="GO" id="GO:0009873">
    <property type="term" value="P:ethylene-activated signaling pathway"/>
    <property type="evidence" value="ECO:0007669"/>
    <property type="project" value="UniProtKB-KW"/>
</dbReference>
<dbReference type="InterPro" id="IPR036955">
    <property type="entry name" value="AP2/ERF_dom_sf"/>
</dbReference>
<dbReference type="PANTHER" id="PTHR31657">
    <property type="entry name" value="ETHYLENE-RESPONSIVE TRANSCRIPTION FACTOR ERF061"/>
    <property type="match status" value="1"/>
</dbReference>
<keyword evidence="2" id="KW-0936">Ethylene signaling pathway</keyword>
<evidence type="ECO:0000313" key="11">
    <source>
        <dbReference type="EMBL" id="GMH00128.1"/>
    </source>
</evidence>
<evidence type="ECO:0000256" key="2">
    <source>
        <dbReference type="ARBA" id="ARBA00022745"/>
    </source>
</evidence>
<dbReference type="AlphaFoldDB" id="A0AAD3P854"/>
<gene>
    <name evidence="11" type="ORF">Nepgr_001967</name>
</gene>
<reference evidence="11" key="1">
    <citation type="submission" date="2023-05" db="EMBL/GenBank/DDBJ databases">
        <title>Nepenthes gracilis genome sequencing.</title>
        <authorList>
            <person name="Fukushima K."/>
        </authorList>
    </citation>
    <scope>NUCLEOTIDE SEQUENCE</scope>
    <source>
        <strain evidence="11">SING2019-196</strain>
    </source>
</reference>
<dbReference type="GO" id="GO:0003700">
    <property type="term" value="F:DNA-binding transcription factor activity"/>
    <property type="evidence" value="ECO:0007669"/>
    <property type="project" value="InterPro"/>
</dbReference>
<keyword evidence="4" id="KW-0238">DNA-binding</keyword>
<evidence type="ECO:0000256" key="8">
    <source>
        <dbReference type="ARBA" id="ARBA00024343"/>
    </source>
</evidence>
<dbReference type="Proteomes" id="UP001279734">
    <property type="component" value="Unassembled WGS sequence"/>
</dbReference>
<dbReference type="CDD" id="cd00018">
    <property type="entry name" value="AP2"/>
    <property type="match status" value="1"/>
</dbReference>
<sequence>MAATVDICNSRPLHSDHFGNELMEALEPFMKSASPPQSTTTSSSSPFACNSGTATSTTSFFSLYSLLPSPSFSNSEDLCISSPPSTAPEPNLFSDGFSTYMPHFGLLNQEDPFLGLKHSGSSTIGLSHLNPSQIYQIQTLFNCRNTFSVPQNSGCFSQQQPITPQQQNCRHPNRNFLSPKPIPMKQAGSPQKPLKLYRGVRQRHWGKWVAEIRLPKNRTRLWLGTFDTAVEAALAYDKAAYKLRGDYARLNFPNLRQEGSYIGGEFGEYNPLHSSVDAKLQAICEGIANSQKMGNVQGRPGKSKRTAADSGHLTTADVKVESCCSESEGSGGSSPLSDLTFGDGEDVGTENFMLEKCPSYEIDWDAILSS</sequence>
<dbReference type="PROSITE" id="PS51032">
    <property type="entry name" value="AP2_ERF"/>
    <property type="match status" value="1"/>
</dbReference>
<dbReference type="InterPro" id="IPR001471">
    <property type="entry name" value="AP2/ERF_dom"/>
</dbReference>
<proteinExistence type="inferred from homology"/>
<dbReference type="Gene3D" id="3.30.730.10">
    <property type="entry name" value="AP2/ERF domain"/>
    <property type="match status" value="1"/>
</dbReference>
<evidence type="ECO:0000256" key="3">
    <source>
        <dbReference type="ARBA" id="ARBA00023015"/>
    </source>
</evidence>
<comment type="subcellular location">
    <subcellularLocation>
        <location evidence="1">Nucleus</location>
    </subcellularLocation>
</comment>
<evidence type="ECO:0000313" key="12">
    <source>
        <dbReference type="Proteomes" id="UP001279734"/>
    </source>
</evidence>
<dbReference type="GO" id="GO:0005634">
    <property type="term" value="C:nucleus"/>
    <property type="evidence" value="ECO:0007669"/>
    <property type="project" value="UniProtKB-SubCell"/>
</dbReference>
<evidence type="ECO:0000259" key="10">
    <source>
        <dbReference type="PROSITE" id="PS51032"/>
    </source>
</evidence>
<dbReference type="SUPFAM" id="SSF54171">
    <property type="entry name" value="DNA-binding domain"/>
    <property type="match status" value="1"/>
</dbReference>
<keyword evidence="6" id="KW-0804">Transcription</keyword>
<dbReference type="Pfam" id="PF00847">
    <property type="entry name" value="AP2"/>
    <property type="match status" value="1"/>
</dbReference>
<dbReference type="InterPro" id="IPR016177">
    <property type="entry name" value="DNA-bd_dom_sf"/>
</dbReference>
<comment type="similarity">
    <text evidence="8">Belongs to the AP2/ERF transcription factor family. ERF subfamily.</text>
</comment>
<dbReference type="GO" id="GO:0000976">
    <property type="term" value="F:transcription cis-regulatory region binding"/>
    <property type="evidence" value="ECO:0007669"/>
    <property type="project" value="UniProtKB-ARBA"/>
</dbReference>
<evidence type="ECO:0000256" key="9">
    <source>
        <dbReference type="SAM" id="MobiDB-lite"/>
    </source>
</evidence>
<evidence type="ECO:0000256" key="7">
    <source>
        <dbReference type="ARBA" id="ARBA00023242"/>
    </source>
</evidence>
<feature type="region of interest" description="Disordered" evidence="9">
    <location>
        <begin position="294"/>
        <end position="313"/>
    </location>
</feature>
<dbReference type="PANTHER" id="PTHR31657:SF87">
    <property type="entry name" value="ETHYLENE-RESPONSIVE TRANSCRIPTION FACTOR RAP2-13"/>
    <property type="match status" value="1"/>
</dbReference>
<keyword evidence="7" id="KW-0539">Nucleus</keyword>
<evidence type="ECO:0000256" key="5">
    <source>
        <dbReference type="ARBA" id="ARBA00023159"/>
    </source>
</evidence>
<organism evidence="11 12">
    <name type="scientific">Nepenthes gracilis</name>
    <name type="common">Slender pitcher plant</name>
    <dbReference type="NCBI Taxonomy" id="150966"/>
    <lineage>
        <taxon>Eukaryota</taxon>
        <taxon>Viridiplantae</taxon>
        <taxon>Streptophyta</taxon>
        <taxon>Embryophyta</taxon>
        <taxon>Tracheophyta</taxon>
        <taxon>Spermatophyta</taxon>
        <taxon>Magnoliopsida</taxon>
        <taxon>eudicotyledons</taxon>
        <taxon>Gunneridae</taxon>
        <taxon>Pentapetalae</taxon>
        <taxon>Caryophyllales</taxon>
        <taxon>Nepenthaceae</taxon>
        <taxon>Nepenthes</taxon>
    </lineage>
</organism>
<comment type="caution">
    <text evidence="11">The sequence shown here is derived from an EMBL/GenBank/DDBJ whole genome shotgun (WGS) entry which is preliminary data.</text>
</comment>
<keyword evidence="3" id="KW-0805">Transcription regulation</keyword>
<evidence type="ECO:0000256" key="4">
    <source>
        <dbReference type="ARBA" id="ARBA00023125"/>
    </source>
</evidence>
<keyword evidence="12" id="KW-1185">Reference proteome</keyword>
<keyword evidence="5" id="KW-0010">Activator</keyword>